<evidence type="ECO:0000256" key="2">
    <source>
        <dbReference type="ARBA" id="ARBA00008661"/>
    </source>
</evidence>
<evidence type="ECO:0000256" key="9">
    <source>
        <dbReference type="ARBA" id="ARBA00023136"/>
    </source>
</evidence>
<proteinExistence type="inferred from homology"/>
<comment type="subcellular location">
    <subcellularLocation>
        <location evidence="1 11">Golgi apparatus membrane</location>
        <topology evidence="1 11">Single-pass type II membrane protein</topology>
    </subcellularLocation>
</comment>
<evidence type="ECO:0000256" key="10">
    <source>
        <dbReference type="ARBA" id="ARBA00023180"/>
    </source>
</evidence>
<dbReference type="InterPro" id="IPR002659">
    <property type="entry name" value="Glyco_trans_31"/>
</dbReference>
<name>A0AAD9UVB7_ACRCE</name>
<evidence type="ECO:0000256" key="6">
    <source>
        <dbReference type="ARBA" id="ARBA00022968"/>
    </source>
</evidence>
<dbReference type="GO" id="GO:0006493">
    <property type="term" value="P:protein O-linked glycosylation"/>
    <property type="evidence" value="ECO:0007669"/>
    <property type="project" value="TreeGrafter"/>
</dbReference>
<dbReference type="PANTHER" id="PTHR11214:SF3">
    <property type="entry name" value="BETA-1,3-GALACTOSYLTRANSFERASE 6"/>
    <property type="match status" value="1"/>
</dbReference>
<keyword evidence="6" id="KW-0735">Signal-anchor</keyword>
<evidence type="ECO:0000256" key="8">
    <source>
        <dbReference type="ARBA" id="ARBA00023034"/>
    </source>
</evidence>
<comment type="caution">
    <text evidence="12">The sequence shown here is derived from an EMBL/GenBank/DDBJ whole genome shotgun (WGS) entry which is preliminary data.</text>
</comment>
<evidence type="ECO:0000313" key="13">
    <source>
        <dbReference type="Proteomes" id="UP001249851"/>
    </source>
</evidence>
<keyword evidence="9" id="KW-0472">Membrane</keyword>
<dbReference type="GO" id="GO:0000139">
    <property type="term" value="C:Golgi membrane"/>
    <property type="evidence" value="ECO:0007669"/>
    <property type="project" value="UniProtKB-SubCell"/>
</dbReference>
<reference evidence="12" key="1">
    <citation type="journal article" date="2023" name="G3 (Bethesda)">
        <title>Whole genome assembly and annotation of the endangered Caribbean coral Acropora cervicornis.</title>
        <authorList>
            <person name="Selwyn J.D."/>
            <person name="Vollmer S.V."/>
        </authorList>
    </citation>
    <scope>NUCLEOTIDE SEQUENCE</scope>
    <source>
        <strain evidence="12">K2</strain>
    </source>
</reference>
<keyword evidence="8 11" id="KW-0333">Golgi apparatus</keyword>
<evidence type="ECO:0000256" key="11">
    <source>
        <dbReference type="RuleBase" id="RU363063"/>
    </source>
</evidence>
<dbReference type="EC" id="2.4.1.-" evidence="11"/>
<evidence type="ECO:0000313" key="12">
    <source>
        <dbReference type="EMBL" id="KAK2551012.1"/>
    </source>
</evidence>
<dbReference type="EMBL" id="JARQWQ010000103">
    <property type="protein sequence ID" value="KAK2551012.1"/>
    <property type="molecule type" value="Genomic_DNA"/>
</dbReference>
<dbReference type="Gene3D" id="3.90.550.50">
    <property type="match status" value="1"/>
</dbReference>
<gene>
    <name evidence="12" type="ORF">P5673_028233</name>
</gene>
<keyword evidence="7" id="KW-1133">Transmembrane helix</keyword>
<accession>A0AAD9UVB7</accession>
<keyword evidence="10" id="KW-0325">Glycoprotein</keyword>
<evidence type="ECO:0000256" key="7">
    <source>
        <dbReference type="ARBA" id="ARBA00022989"/>
    </source>
</evidence>
<evidence type="ECO:0000256" key="3">
    <source>
        <dbReference type="ARBA" id="ARBA00022676"/>
    </source>
</evidence>
<dbReference type="FunFam" id="3.90.550.50:FF:000001">
    <property type="entry name" value="Hexosyltransferase"/>
    <property type="match status" value="1"/>
</dbReference>
<sequence length="361" mass="41719">MWPMKTNYRSHKRWVRRIVSFLYAAVTLTMVTVFVKDWTKSWQIYSSNTPGSRQLRSVQVHPKIEVIPGTTESISNTILAEKSSIDIKQDTALKHKSTLTTRTACQQHYFLLILVASAPAYFDRRRDIRQTWASDSSLNPRWKTIFMLGQTRNSNHSKQLLREEAYYGDLIRADYFEDYWNQTLKIEMGFEWAAKYCNFTFLLKADDDVFVNTPALLSLLDNTKTPKTGLYLGHLYKHPRVQRKGKWLVTQEEYNETHYPDFCAGPGYILSQDVIVSFVDIFDTIPKYKIDDAYVGMLAKEAGVIPRHHAGFQTPPYLSRTCVLLRNTVVRHAAVGKCLFDLFQKAMPLFLANRLNFTGAS</sequence>
<dbReference type="GO" id="GO:0016758">
    <property type="term" value="F:hexosyltransferase activity"/>
    <property type="evidence" value="ECO:0007669"/>
    <property type="project" value="InterPro"/>
</dbReference>
<comment type="similarity">
    <text evidence="2 11">Belongs to the glycosyltransferase 31 family.</text>
</comment>
<dbReference type="Proteomes" id="UP001249851">
    <property type="component" value="Unassembled WGS sequence"/>
</dbReference>
<keyword evidence="5" id="KW-0812">Transmembrane</keyword>
<keyword evidence="4" id="KW-0808">Transferase</keyword>
<keyword evidence="13" id="KW-1185">Reference proteome</keyword>
<protein>
    <recommendedName>
        <fullName evidence="11">Hexosyltransferase</fullName>
        <ecNumber evidence="11">2.4.1.-</ecNumber>
    </recommendedName>
</protein>
<reference evidence="12" key="2">
    <citation type="journal article" date="2023" name="Science">
        <title>Genomic signatures of disease resistance in endangered staghorn corals.</title>
        <authorList>
            <person name="Vollmer S.V."/>
            <person name="Selwyn J.D."/>
            <person name="Despard B.A."/>
            <person name="Roesel C.L."/>
        </authorList>
    </citation>
    <scope>NUCLEOTIDE SEQUENCE</scope>
    <source>
        <strain evidence="12">K2</strain>
    </source>
</reference>
<dbReference type="PANTHER" id="PTHR11214">
    <property type="entry name" value="BETA-1,3-N-ACETYLGLUCOSAMINYLTRANSFERASE"/>
    <property type="match status" value="1"/>
</dbReference>
<keyword evidence="3 11" id="KW-0328">Glycosyltransferase</keyword>
<dbReference type="AlphaFoldDB" id="A0AAD9UVB7"/>
<evidence type="ECO:0000256" key="1">
    <source>
        <dbReference type="ARBA" id="ARBA00004323"/>
    </source>
</evidence>
<evidence type="ECO:0000256" key="5">
    <source>
        <dbReference type="ARBA" id="ARBA00022692"/>
    </source>
</evidence>
<organism evidence="12 13">
    <name type="scientific">Acropora cervicornis</name>
    <name type="common">Staghorn coral</name>
    <dbReference type="NCBI Taxonomy" id="6130"/>
    <lineage>
        <taxon>Eukaryota</taxon>
        <taxon>Metazoa</taxon>
        <taxon>Cnidaria</taxon>
        <taxon>Anthozoa</taxon>
        <taxon>Hexacorallia</taxon>
        <taxon>Scleractinia</taxon>
        <taxon>Astrocoeniina</taxon>
        <taxon>Acroporidae</taxon>
        <taxon>Acropora</taxon>
    </lineage>
</organism>
<evidence type="ECO:0000256" key="4">
    <source>
        <dbReference type="ARBA" id="ARBA00022679"/>
    </source>
</evidence>
<dbReference type="Pfam" id="PF01762">
    <property type="entry name" value="Galactosyl_T"/>
    <property type="match status" value="1"/>
</dbReference>